<sequence length="847" mass="93603">MLHRPAMLHKLGSLPALAAAALLLGCYHLSLQLWSSAVPPRCLDGSSGKSNIRLRSRRLQDKSGGGSMTATAGAEAEASASSKAPWVPPPGCNLVANGPAAALLADAPPTTTTLHFTFGSAGMLDFVHNWHHFVRKRGLGPVLVGAAEKKMLSACTAEGIAALGIADGLDVWTYRYAQNVSTVVQDGKTAWDYYRHSKQSFLELGVVKAAFLWELASLGYDVLISDLDVVWIADGWEKWMTYRRPDRPPLPEARLQAMADVLVSTDELDEEFDAHGRHERWPFGVGWGWRSELNTGVVFFRSTNGTKAFLQAWRRAMLAKRDVAFTNDQFVFCQMVRDAAMEPVTAKASHLDAWRASLAAHGLLRETVFSAIGPSTRGVSISKPHFELAQPCLPEEGCAPSRFTLGTLPLRAFTGGHTYFMQRVQNFEGHVLARAQTLTVHFTFQYSDTPDYPHGKRQRAREAGLWMADPPEYYTEGRFVRLVGPLFSAAQRVAIWERFPEWSPQRHMHLDAIQRAALRDLLALATALNATLILPPLYCSCDRYWGFLQNCRMPTAPQDMPLPFRCAQDALFEIKFWNDKRVRFREADFLDHPAVPPAIREGAVRLVVHETAPIPTPDAPEARFTAVVRPGTPMNLVDRFVAAANPNTRLIEIGTADIKRLCKWLGSTSANQAFNSLARYVLHEQSRYCPGEDHDEKVANVPNWNWRNPFTAYNCTWGFATPTDFPEPADGQPPCGKGQPGVALVERDNSTTCPRVMLCSVAVHPDGTSTGPLEQAPRCNLEGYGGLDYDTFGNATRAALASMPGGRCPYPPGDVPGPGAGIQRINADRPRNEQWWGEYVGPELHVR</sequence>
<protein>
    <submittedName>
        <fullName evidence="2">Glycosyltransferase family 77 protein</fullName>
    </submittedName>
</protein>
<dbReference type="PANTHER" id="PTHR46936:SF1">
    <property type="entry name" value="ARABINOSYLTRANSFERASE XEG113"/>
    <property type="match status" value="1"/>
</dbReference>
<organism evidence="2 3">
    <name type="scientific">Chrysochromulina tobinii</name>
    <dbReference type="NCBI Taxonomy" id="1460289"/>
    <lineage>
        <taxon>Eukaryota</taxon>
        <taxon>Haptista</taxon>
        <taxon>Haptophyta</taxon>
        <taxon>Prymnesiophyceae</taxon>
        <taxon>Prymnesiales</taxon>
        <taxon>Chrysochromulinaceae</taxon>
        <taxon>Chrysochromulina</taxon>
    </lineage>
</organism>
<dbReference type="AlphaFoldDB" id="A0A0M0K9W2"/>
<dbReference type="EMBL" id="JWZX01000949">
    <property type="protein sequence ID" value="KOO35203.1"/>
    <property type="molecule type" value="Genomic_DNA"/>
</dbReference>
<keyword evidence="3" id="KW-1185">Reference proteome</keyword>
<accession>A0A0M0K9W2</accession>
<dbReference type="GO" id="GO:0005794">
    <property type="term" value="C:Golgi apparatus"/>
    <property type="evidence" value="ECO:0007669"/>
    <property type="project" value="TreeGrafter"/>
</dbReference>
<reference evidence="3" key="1">
    <citation type="journal article" date="2015" name="PLoS Genet.">
        <title>Genome Sequence and Transcriptome Analyses of Chrysochromulina tobin: Metabolic Tools for Enhanced Algal Fitness in the Prominent Order Prymnesiales (Haptophyceae).</title>
        <authorList>
            <person name="Hovde B.T."/>
            <person name="Deodato C.R."/>
            <person name="Hunsperger H.M."/>
            <person name="Ryken S.A."/>
            <person name="Yost W."/>
            <person name="Jha R.K."/>
            <person name="Patterson J."/>
            <person name="Monnat R.J. Jr."/>
            <person name="Barlow S.B."/>
            <person name="Starkenburg S.R."/>
            <person name="Cattolico R.A."/>
        </authorList>
    </citation>
    <scope>NUCLEOTIDE SEQUENCE</scope>
    <source>
        <strain evidence="3">CCMP291</strain>
    </source>
</reference>
<evidence type="ECO:0000313" key="2">
    <source>
        <dbReference type="EMBL" id="KOO35203.1"/>
    </source>
</evidence>
<dbReference type="PANTHER" id="PTHR46936">
    <property type="entry name" value="ARABINOSYLTRANSFERASE XEG113"/>
    <property type="match status" value="1"/>
</dbReference>
<dbReference type="Proteomes" id="UP000037460">
    <property type="component" value="Unassembled WGS sequence"/>
</dbReference>
<dbReference type="InterPro" id="IPR053250">
    <property type="entry name" value="Glycosyltransferase_77"/>
</dbReference>
<proteinExistence type="predicted"/>
<dbReference type="InterPro" id="IPR005069">
    <property type="entry name" value="Nucl-diP-sugar_transferase"/>
</dbReference>
<name>A0A0M0K9W2_9EUKA</name>
<comment type="caution">
    <text evidence="2">The sequence shown here is derived from an EMBL/GenBank/DDBJ whole genome shotgun (WGS) entry which is preliminary data.</text>
</comment>
<evidence type="ECO:0000313" key="3">
    <source>
        <dbReference type="Proteomes" id="UP000037460"/>
    </source>
</evidence>
<keyword evidence="2" id="KW-0808">Transferase</keyword>
<dbReference type="PROSITE" id="PS51257">
    <property type="entry name" value="PROKAR_LIPOPROTEIN"/>
    <property type="match status" value="1"/>
</dbReference>
<gene>
    <name evidence="2" type="ORF">Ctob_015549</name>
</gene>
<dbReference type="OrthoDB" id="540503at2759"/>
<dbReference type="GO" id="GO:0052636">
    <property type="term" value="F:arabinosyltransferase activity"/>
    <property type="evidence" value="ECO:0007669"/>
    <property type="project" value="TreeGrafter"/>
</dbReference>
<dbReference type="Pfam" id="PF03407">
    <property type="entry name" value="Nucleotid_trans"/>
    <property type="match status" value="1"/>
</dbReference>
<evidence type="ECO:0000259" key="1">
    <source>
        <dbReference type="Pfam" id="PF03407"/>
    </source>
</evidence>
<feature type="domain" description="Nucleotide-diphospho-sugar transferase" evidence="1">
    <location>
        <begin position="189"/>
        <end position="448"/>
    </location>
</feature>